<protein>
    <submittedName>
        <fullName evidence="1">Uncharacterized protein</fullName>
    </submittedName>
</protein>
<sequence length="289" mass="31246">MGGSRSRMFCEQTLRLEAQVQAKRAPCAGYAGCGWKPGEGAVKSMQGGVEGHGRRHSWVTWRHGALAVTRGQGGLEAGTRAVVRVGVPWDAHRPFPKTIHQAGWHAQVGHLDVVPGRAGVVSPEQKASGARGDRQGSPCRQRAVGPQRLGWGTPRREGGAPWGHPVLKCDPAEEPLHKVCPRQGCQDSSPKLQAPVLELPGRMVTGCSWRPKCPPRPQHRDLGAGVLVLLPLPLEGETHQLQSTDDKCLMVIKNHSSSVFCYHQEPAILNHTSAKIFLLPNFCGSSKSQ</sequence>
<reference evidence="1" key="1">
    <citation type="submission" date="2023-05" db="EMBL/GenBank/DDBJ databases">
        <authorList>
            <consortium name="ELIXIR-Norway"/>
        </authorList>
    </citation>
    <scope>NUCLEOTIDE SEQUENCE</scope>
</reference>
<reference evidence="1" key="2">
    <citation type="submission" date="2025-03" db="EMBL/GenBank/DDBJ databases">
        <authorList>
            <consortium name="ELIXIR-Norway"/>
            <consortium name="Elixir Norway"/>
        </authorList>
    </citation>
    <scope>NUCLEOTIDE SEQUENCE</scope>
</reference>
<dbReference type="Proteomes" id="UP001162501">
    <property type="component" value="Chromosome 28"/>
</dbReference>
<evidence type="ECO:0000313" key="1">
    <source>
        <dbReference type="EMBL" id="CAN0406213.1"/>
    </source>
</evidence>
<evidence type="ECO:0000313" key="2">
    <source>
        <dbReference type="Proteomes" id="UP001162501"/>
    </source>
</evidence>
<proteinExistence type="predicted"/>
<accession>A0AC59ZGB7</accession>
<dbReference type="EMBL" id="OX596112">
    <property type="protein sequence ID" value="CAN0406213.1"/>
    <property type="molecule type" value="Genomic_DNA"/>
</dbReference>
<name>A0AC59ZGB7_RANTA</name>
<gene>
    <name evidence="1" type="ORF">MRATA1EN22A_LOCUS17882</name>
</gene>
<organism evidence="1 2">
    <name type="scientific">Rangifer tarandus platyrhynchus</name>
    <name type="common">Svalbard reindeer</name>
    <dbReference type="NCBI Taxonomy" id="3082113"/>
    <lineage>
        <taxon>Eukaryota</taxon>
        <taxon>Metazoa</taxon>
        <taxon>Chordata</taxon>
        <taxon>Craniata</taxon>
        <taxon>Vertebrata</taxon>
        <taxon>Euteleostomi</taxon>
        <taxon>Mammalia</taxon>
        <taxon>Eutheria</taxon>
        <taxon>Laurasiatheria</taxon>
        <taxon>Artiodactyla</taxon>
        <taxon>Ruminantia</taxon>
        <taxon>Pecora</taxon>
        <taxon>Cervidae</taxon>
        <taxon>Odocoileinae</taxon>
        <taxon>Rangifer</taxon>
    </lineage>
</organism>